<dbReference type="Gene3D" id="3.40.50.2060">
    <property type="match status" value="1"/>
</dbReference>
<dbReference type="GO" id="GO:0016192">
    <property type="term" value="P:vesicle-mediated transport"/>
    <property type="evidence" value="ECO:0007669"/>
    <property type="project" value="InterPro"/>
</dbReference>
<sequence>MEQQKMADVHGAVEKAMAGAMKSTSKNVGIKACKLDEAYLDLELIRNDNRTELIEILDRWPGSKCLVLDAALGGRLNHVVVEGARLLREHGVTTFRELRGDDLGGFEDEPAHIVYLVRALPELMRPIAQQVKGLVRSGFTTDEKRLHIVLLPRRTFVCSKILETEMVLPFLDITELCVDFIALEKDVLSLEIDSSFAEIKLSGDPKSLDTAALAYIKLENLFGRARTIRSLGPAGRAVAERIARYRRKAQISAKKERGDYAPASQRIFGSKPPPSSPQSDWPEKSHIDSVVFFDRECDLITPMITPLTYEGLIDELFPGGIKNAAVKLSEAIVNSDEKKKSSSKQNVSLALNSNDSLFTEIRNLNIERLGQHLGERAKQIRGQYDSFRNNKDASITQIHEFVKQIPGLTQKYKSLQTHINIVEQLKATTDGSYFRERWNFERSILEGELVYDSLEERIAKSEPLLQVLRLLCLQALAQGGVRGITKFDALRRALLHSYGFELLGTLHQLEITHLFTKRKDVLSSAMGGVSSISNVIASSGLATDNSSFATLRKHLKLIVDDVDPQNPQDIAYVSSGYAPLSVRIIQLTAMHGNSWRAISNVLSHLSGPALQYNQTDYTLEELDTLYRNKSLKFFIDPETCRAPLNTPTLVGGSNTIDDELLLAATSIPADNPSNQVIPSLPPPPTNDMLLALQADQDNVKSPHIPADESQKPLQIVYFLGGITYAEIAAIRFIAKQPNFPFRLLIATTGIINGSSLIKSLIFPITNKLKRPDSPADESSSLPPPMSGGRVAVGTLGAFVSSSL</sequence>
<dbReference type="InterPro" id="IPR043127">
    <property type="entry name" value="Sec-1-like_dom3a"/>
</dbReference>
<dbReference type="InterPro" id="IPR043154">
    <property type="entry name" value="Sec-1-like_dom1"/>
</dbReference>
<feature type="region of interest" description="Disordered" evidence="2">
    <location>
        <begin position="253"/>
        <end position="283"/>
    </location>
</feature>
<dbReference type="EMBL" id="HBIJ01022974">
    <property type="protein sequence ID" value="CAE0374266.1"/>
    <property type="molecule type" value="Transcribed_RNA"/>
</dbReference>
<dbReference type="InterPro" id="IPR043155">
    <property type="entry name" value="VPS33_dom3b"/>
</dbReference>
<dbReference type="Pfam" id="PF00995">
    <property type="entry name" value="Sec1"/>
    <property type="match status" value="1"/>
</dbReference>
<dbReference type="InterPro" id="IPR027482">
    <property type="entry name" value="Sec1-like_dom2"/>
</dbReference>
<evidence type="ECO:0008006" key="4">
    <source>
        <dbReference type="Google" id="ProtNLM"/>
    </source>
</evidence>
<dbReference type="SUPFAM" id="SSF56815">
    <property type="entry name" value="Sec1/munc18-like (SM) proteins"/>
    <property type="match status" value="1"/>
</dbReference>
<name>A0A7S3K6M0_9STRA</name>
<comment type="similarity">
    <text evidence="1">Belongs to the STXBP/unc-18/SEC1 family.</text>
</comment>
<dbReference type="PANTHER" id="PTHR11679">
    <property type="entry name" value="VESICLE PROTEIN SORTING-ASSOCIATED"/>
    <property type="match status" value="1"/>
</dbReference>
<evidence type="ECO:0000256" key="1">
    <source>
        <dbReference type="ARBA" id="ARBA00009884"/>
    </source>
</evidence>
<dbReference type="Gene3D" id="1.25.40.850">
    <property type="match status" value="1"/>
</dbReference>
<dbReference type="InterPro" id="IPR001619">
    <property type="entry name" value="Sec1-like"/>
</dbReference>
<accession>A0A7S3K6M0</accession>
<organism evidence="3">
    <name type="scientific">Aureoumbra lagunensis</name>
    <dbReference type="NCBI Taxonomy" id="44058"/>
    <lineage>
        <taxon>Eukaryota</taxon>
        <taxon>Sar</taxon>
        <taxon>Stramenopiles</taxon>
        <taxon>Ochrophyta</taxon>
        <taxon>Pelagophyceae</taxon>
        <taxon>Pelagomonadales</taxon>
        <taxon>Aureoumbra</taxon>
    </lineage>
</organism>
<dbReference type="AlphaFoldDB" id="A0A7S3K6M0"/>
<gene>
    <name evidence="3" type="ORF">ALAG00032_LOCUS15069</name>
</gene>
<protein>
    <recommendedName>
        <fullName evidence="4">Sec1-like protein</fullName>
    </recommendedName>
</protein>
<proteinExistence type="inferred from homology"/>
<evidence type="ECO:0000256" key="2">
    <source>
        <dbReference type="SAM" id="MobiDB-lite"/>
    </source>
</evidence>
<evidence type="ECO:0000313" key="3">
    <source>
        <dbReference type="EMBL" id="CAE0374266.1"/>
    </source>
</evidence>
<reference evidence="3" key="1">
    <citation type="submission" date="2021-01" db="EMBL/GenBank/DDBJ databases">
        <authorList>
            <person name="Corre E."/>
            <person name="Pelletier E."/>
            <person name="Niang G."/>
            <person name="Scheremetjew M."/>
            <person name="Finn R."/>
            <person name="Kale V."/>
            <person name="Holt S."/>
            <person name="Cochrane G."/>
            <person name="Meng A."/>
            <person name="Brown T."/>
            <person name="Cohen L."/>
        </authorList>
    </citation>
    <scope>NUCLEOTIDE SEQUENCE</scope>
    <source>
        <strain evidence="3">CCMP1510</strain>
    </source>
</reference>
<dbReference type="Gene3D" id="3.40.50.1910">
    <property type="match status" value="1"/>
</dbReference>
<dbReference type="Gene3D" id="3.90.830.10">
    <property type="entry name" value="Syntaxin Binding Protein 1, Chain A, domain 2"/>
    <property type="match status" value="1"/>
</dbReference>
<dbReference type="InterPro" id="IPR036045">
    <property type="entry name" value="Sec1-like_sf"/>
</dbReference>